<dbReference type="GO" id="GO:0005524">
    <property type="term" value="F:ATP binding"/>
    <property type="evidence" value="ECO:0007669"/>
    <property type="project" value="UniProtKB-KW"/>
</dbReference>
<dbReference type="Gene3D" id="1.10.287.130">
    <property type="match status" value="1"/>
</dbReference>
<keyword evidence="11" id="KW-1185">Reference proteome</keyword>
<dbReference type="InterPro" id="IPR003018">
    <property type="entry name" value="GAF"/>
</dbReference>
<feature type="coiled-coil region" evidence="6">
    <location>
        <begin position="409"/>
        <end position="439"/>
    </location>
</feature>
<evidence type="ECO:0000256" key="6">
    <source>
        <dbReference type="SAM" id="Coils"/>
    </source>
</evidence>
<dbReference type="PROSITE" id="PS50109">
    <property type="entry name" value="HIS_KIN"/>
    <property type="match status" value="1"/>
</dbReference>
<dbReference type="CDD" id="cd00082">
    <property type="entry name" value="HisKA"/>
    <property type="match status" value="1"/>
</dbReference>
<reference evidence="10 11" key="1">
    <citation type="journal article" date="2019" name="Int. J. Syst. Evol. Microbiol.">
        <title>The Global Catalogue of Microorganisms (GCM) 10K type strain sequencing project: providing services to taxonomists for standard genome sequencing and annotation.</title>
        <authorList>
            <consortium name="The Broad Institute Genomics Platform"/>
            <consortium name="The Broad Institute Genome Sequencing Center for Infectious Disease"/>
            <person name="Wu L."/>
            <person name="Ma J."/>
        </authorList>
    </citation>
    <scope>NUCLEOTIDE SEQUENCE [LARGE SCALE GENOMIC DNA]</scope>
    <source>
        <strain evidence="10 11">CGMCC 1.12859</strain>
    </source>
</reference>
<keyword evidence="6" id="KW-0175">Coiled coil</keyword>
<dbReference type="SUPFAM" id="SSF47384">
    <property type="entry name" value="Homodimeric domain of signal transducing histidine kinase"/>
    <property type="match status" value="1"/>
</dbReference>
<dbReference type="SUPFAM" id="SSF55781">
    <property type="entry name" value="GAF domain-like"/>
    <property type="match status" value="1"/>
</dbReference>
<dbReference type="SMART" id="SM00388">
    <property type="entry name" value="HisKA"/>
    <property type="match status" value="1"/>
</dbReference>
<dbReference type="InterPro" id="IPR005467">
    <property type="entry name" value="His_kinase_dom"/>
</dbReference>
<evidence type="ECO:0000256" key="2">
    <source>
        <dbReference type="ARBA" id="ARBA00012438"/>
    </source>
</evidence>
<dbReference type="Pfam" id="PF01590">
    <property type="entry name" value="GAF"/>
    <property type="match status" value="1"/>
</dbReference>
<dbReference type="CDD" id="cd00130">
    <property type="entry name" value="PAS"/>
    <property type="match status" value="2"/>
</dbReference>
<comment type="caution">
    <text evidence="10">The sequence shown here is derived from an EMBL/GenBank/DDBJ whole genome shotgun (WGS) entry which is preliminary data.</text>
</comment>
<dbReference type="SMART" id="SM00065">
    <property type="entry name" value="GAF"/>
    <property type="match status" value="1"/>
</dbReference>
<protein>
    <recommendedName>
        <fullName evidence="2">histidine kinase</fullName>
        <ecNumber evidence="2">2.7.13.3</ecNumber>
    </recommendedName>
</protein>
<feature type="domain" description="PAC" evidence="9">
    <location>
        <begin position="367"/>
        <end position="421"/>
    </location>
</feature>
<dbReference type="EC" id="2.7.13.3" evidence="2"/>
<dbReference type="InterPro" id="IPR003594">
    <property type="entry name" value="HATPase_dom"/>
</dbReference>
<evidence type="ECO:0000256" key="5">
    <source>
        <dbReference type="ARBA" id="ARBA00022777"/>
    </source>
</evidence>
<dbReference type="RefSeq" id="WP_267647572.1">
    <property type="nucleotide sequence ID" value="NZ_JANHGR010000002.1"/>
</dbReference>
<dbReference type="InterPro" id="IPR000014">
    <property type="entry name" value="PAS"/>
</dbReference>
<dbReference type="Gene3D" id="3.30.565.10">
    <property type="entry name" value="Histidine kinase-like ATPase, C-terminal domain"/>
    <property type="match status" value="1"/>
</dbReference>
<dbReference type="InterPro" id="IPR035965">
    <property type="entry name" value="PAS-like_dom_sf"/>
</dbReference>
<dbReference type="SMART" id="SM00091">
    <property type="entry name" value="PAS"/>
    <property type="match status" value="2"/>
</dbReference>
<keyword evidence="10" id="KW-0547">Nucleotide-binding</keyword>
<dbReference type="InterPro" id="IPR003661">
    <property type="entry name" value="HisK_dim/P_dom"/>
</dbReference>
<keyword evidence="10" id="KW-0067">ATP-binding</keyword>
<evidence type="ECO:0000259" key="7">
    <source>
        <dbReference type="PROSITE" id="PS50109"/>
    </source>
</evidence>
<dbReference type="Proteomes" id="UP001597139">
    <property type="component" value="Unassembled WGS sequence"/>
</dbReference>
<dbReference type="Pfam" id="PF02518">
    <property type="entry name" value="HATPase_c"/>
    <property type="match status" value="1"/>
</dbReference>
<evidence type="ECO:0000259" key="8">
    <source>
        <dbReference type="PROSITE" id="PS50112"/>
    </source>
</evidence>
<evidence type="ECO:0000259" key="9">
    <source>
        <dbReference type="PROSITE" id="PS50113"/>
    </source>
</evidence>
<feature type="domain" description="PAS" evidence="8">
    <location>
        <begin position="293"/>
        <end position="359"/>
    </location>
</feature>
<dbReference type="PRINTS" id="PR00344">
    <property type="entry name" value="BCTRLSENSOR"/>
</dbReference>
<proteinExistence type="predicted"/>
<evidence type="ECO:0000313" key="11">
    <source>
        <dbReference type="Proteomes" id="UP001597139"/>
    </source>
</evidence>
<dbReference type="Gene3D" id="3.30.450.20">
    <property type="entry name" value="PAS domain"/>
    <property type="match status" value="2"/>
</dbReference>
<dbReference type="InterPro" id="IPR036890">
    <property type="entry name" value="HATPase_C_sf"/>
</dbReference>
<evidence type="ECO:0000313" key="10">
    <source>
        <dbReference type="EMBL" id="MFD1568670.1"/>
    </source>
</evidence>
<dbReference type="PROSITE" id="PS50113">
    <property type="entry name" value="PAC"/>
    <property type="match status" value="1"/>
</dbReference>
<comment type="catalytic activity">
    <reaction evidence="1">
        <text>ATP + protein L-histidine = ADP + protein N-phospho-L-histidine.</text>
        <dbReference type="EC" id="2.7.13.3"/>
    </reaction>
</comment>
<sequence>MDQSLPSHGELERRLRRQEVVADLAQQALVTDDVAALFETTAETVADCLDADACGLFERQHSGELVLRAGTGWPEDAVGAAAAPEGPDSTLGRALRSPDAVVVADTGEEGEPAVQPPLPGAEVRSTVGAPVAPDGERWGVLELRAAAPRAFDEADAAFVADVADVLASALAADRRQSQAEEVYGRISDAFFALDEEWRFTYLNDRAHELINPGDEDLVGENVWEQFPEAVTREFKSKYEHAVDEQESVTFEEYYPEPLDAWFEVSAYPSETGLSVYFQDVTERKRVEQELRQSEARFRMLAEELEEVVWMTTADPTEFVYVNPAFGEVWGMDHETLYDQPLAFIDAIHPDDREQVREAYLALPEEPYDEEYRVVRPDGDVRWVHARGTSAVAPDADGEMVRVIGIGEDVTEHKRREERLEELVAELESSNERLEQFAYAASHDLQEPLRMVSSYLQLIEDRYGEELDEEAREFFDFAVDGADRMREMIQGLLAYSRVETGGNPFEPVALDAVLDAVEDDLRIRIEDSDAEIDADPLPTVVGDEGQLRQVFQNLLDNAIEYSGDDDPRIRIAATATDDSRWEITIRDEGIGIDPENVDRVFEVFERLHAVGDHAGTGIGLALVERIVERHGGEIRVDSKPGEGTAFTFSLPAAEPAD</sequence>
<dbReference type="SMART" id="SM00086">
    <property type="entry name" value="PAC"/>
    <property type="match status" value="1"/>
</dbReference>
<name>A0ABD6BVE5_9EURY</name>
<dbReference type="InterPro" id="IPR004358">
    <property type="entry name" value="Sig_transdc_His_kin-like_C"/>
</dbReference>
<dbReference type="GO" id="GO:0004673">
    <property type="term" value="F:protein histidine kinase activity"/>
    <property type="evidence" value="ECO:0007669"/>
    <property type="project" value="UniProtKB-EC"/>
</dbReference>
<dbReference type="PANTHER" id="PTHR43304">
    <property type="entry name" value="PHYTOCHROME-LIKE PROTEIN CPH1"/>
    <property type="match status" value="1"/>
</dbReference>
<dbReference type="Pfam" id="PF00512">
    <property type="entry name" value="HisKA"/>
    <property type="match status" value="1"/>
</dbReference>
<evidence type="ECO:0000256" key="1">
    <source>
        <dbReference type="ARBA" id="ARBA00000085"/>
    </source>
</evidence>
<feature type="domain" description="Histidine kinase" evidence="7">
    <location>
        <begin position="439"/>
        <end position="653"/>
    </location>
</feature>
<dbReference type="AlphaFoldDB" id="A0ABD6BVE5"/>
<keyword evidence="4" id="KW-0808">Transferase</keyword>
<evidence type="ECO:0000256" key="3">
    <source>
        <dbReference type="ARBA" id="ARBA00022553"/>
    </source>
</evidence>
<dbReference type="SMART" id="SM00387">
    <property type="entry name" value="HATPase_c"/>
    <property type="match status" value="1"/>
</dbReference>
<accession>A0ABD6BVE5</accession>
<dbReference type="InterPro" id="IPR036097">
    <property type="entry name" value="HisK_dim/P_sf"/>
</dbReference>
<dbReference type="NCBIfam" id="TIGR00229">
    <property type="entry name" value="sensory_box"/>
    <property type="match status" value="2"/>
</dbReference>
<dbReference type="Pfam" id="PF08447">
    <property type="entry name" value="PAS_3"/>
    <property type="match status" value="1"/>
</dbReference>
<gene>
    <name evidence="10" type="ORF">ACFSAU_14330</name>
</gene>
<dbReference type="SUPFAM" id="SSF55785">
    <property type="entry name" value="PYP-like sensor domain (PAS domain)"/>
    <property type="match status" value="2"/>
</dbReference>
<dbReference type="InterPro" id="IPR029016">
    <property type="entry name" value="GAF-like_dom_sf"/>
</dbReference>
<dbReference type="InterPro" id="IPR052162">
    <property type="entry name" value="Sensor_kinase/Photoreceptor"/>
</dbReference>
<dbReference type="Gene3D" id="3.30.450.40">
    <property type="match status" value="1"/>
</dbReference>
<feature type="domain" description="PAS" evidence="8">
    <location>
        <begin position="175"/>
        <end position="245"/>
    </location>
</feature>
<dbReference type="InterPro" id="IPR000700">
    <property type="entry name" value="PAS-assoc_C"/>
</dbReference>
<dbReference type="InterPro" id="IPR013656">
    <property type="entry name" value="PAS_4"/>
</dbReference>
<dbReference type="Pfam" id="PF08448">
    <property type="entry name" value="PAS_4"/>
    <property type="match status" value="1"/>
</dbReference>
<dbReference type="InterPro" id="IPR001610">
    <property type="entry name" value="PAC"/>
</dbReference>
<dbReference type="SUPFAM" id="SSF55874">
    <property type="entry name" value="ATPase domain of HSP90 chaperone/DNA topoisomerase II/histidine kinase"/>
    <property type="match status" value="1"/>
</dbReference>
<keyword evidence="3" id="KW-0597">Phosphoprotein</keyword>
<dbReference type="InterPro" id="IPR013655">
    <property type="entry name" value="PAS_fold_3"/>
</dbReference>
<dbReference type="EMBL" id="JBHUCZ010000013">
    <property type="protein sequence ID" value="MFD1568670.1"/>
    <property type="molecule type" value="Genomic_DNA"/>
</dbReference>
<evidence type="ECO:0000256" key="4">
    <source>
        <dbReference type="ARBA" id="ARBA00022679"/>
    </source>
</evidence>
<dbReference type="FunFam" id="3.30.565.10:FF:000006">
    <property type="entry name" value="Sensor histidine kinase WalK"/>
    <property type="match status" value="1"/>
</dbReference>
<dbReference type="PANTHER" id="PTHR43304:SF1">
    <property type="entry name" value="PAC DOMAIN-CONTAINING PROTEIN"/>
    <property type="match status" value="1"/>
</dbReference>
<keyword evidence="5" id="KW-0418">Kinase</keyword>
<dbReference type="PROSITE" id="PS50112">
    <property type="entry name" value="PAS"/>
    <property type="match status" value="2"/>
</dbReference>
<organism evidence="10 11">
    <name type="scientific">Halolamina litorea</name>
    <dbReference type="NCBI Taxonomy" id="1515593"/>
    <lineage>
        <taxon>Archaea</taxon>
        <taxon>Methanobacteriati</taxon>
        <taxon>Methanobacteriota</taxon>
        <taxon>Stenosarchaea group</taxon>
        <taxon>Halobacteria</taxon>
        <taxon>Halobacteriales</taxon>
        <taxon>Haloferacaceae</taxon>
    </lineage>
</organism>